<protein>
    <submittedName>
        <fullName evidence="1">Uncharacterized protein</fullName>
    </submittedName>
</protein>
<reference evidence="1" key="1">
    <citation type="journal article" date="2011" name="Environ. Microbiol.">
        <title>Time-series analyses of Monterey Bay coastal microbial picoplankton using a 'genome proxy' microarray.</title>
        <authorList>
            <person name="Rich V.I."/>
            <person name="Pham V.D."/>
            <person name="Eppley J."/>
            <person name="Shi Y."/>
            <person name="DeLong E.F."/>
        </authorList>
    </citation>
    <scope>NUCLEOTIDE SEQUENCE</scope>
</reference>
<evidence type="ECO:0000313" key="1">
    <source>
        <dbReference type="EMBL" id="ADI16501.1"/>
    </source>
</evidence>
<sequence>MPGDDKPLADSDSQTLERTLGAIRPMIERGDNGKNRLPIASTAKRARDGFCQA</sequence>
<accession>E0XQ10</accession>
<dbReference type="AlphaFoldDB" id="E0XQ10"/>
<dbReference type="EMBL" id="GU474839">
    <property type="protein sequence ID" value="ADI16501.1"/>
    <property type="molecule type" value="Genomic_DNA"/>
</dbReference>
<proteinExistence type="predicted"/>
<name>E0XQ10_9BACT</name>
<organism evidence="1">
    <name type="scientific">uncultured bacterium HF4000_05M23</name>
    <dbReference type="NCBI Taxonomy" id="542534"/>
    <lineage>
        <taxon>Bacteria</taxon>
        <taxon>environmental samples</taxon>
    </lineage>
</organism>